<dbReference type="Proteomes" id="UP000224460">
    <property type="component" value="Unassembled WGS sequence"/>
</dbReference>
<proteinExistence type="predicted"/>
<name>A0AC61DD27_9FIRM</name>
<comment type="caution">
    <text evidence="1">The sequence shown here is derived from an EMBL/GenBank/DDBJ whole genome shotgun (WGS) entry which is preliminary data.</text>
</comment>
<gene>
    <name evidence="1" type="ORF">CS063_05800</name>
</gene>
<sequence>MKKYKVKTQNSYYHYKQHKMWMRRIFVIVAAFGIVGLGAVIVNQKDKNVLAIPEIKAVWLLEQKKEAEPVYLSGNQVKYDLYKAPEIVRGIYIPASKVDKYEDYIALAKKTQVNAFVIDVKNDYGYLTFPTNNPKLQEKGCVLKEPPIENLPRVMSRLYEEGIYPIARIVAFKDSVVTNKYPELAIQAKKGGIYTNSVGDKWLNPYNKENWEYLLEISKEAIHMGFKEIQFDYIRFHESMNEERVQLEPNITKTQIITEFTKYMHEQLKAYDVYISADVFGTIITSKIDAEIVGQDFKELCKYLDYICPMVYPSHYGPGCFGIEYPHLAPYDIILRSMEIAQDEINKNERQDRRAIIRPWLQDFTMSKQQPYQLYGEKQIKAQIQGTYDAGLSEWLFWNAAGQYTLGGLIGDKE</sequence>
<evidence type="ECO:0000313" key="2">
    <source>
        <dbReference type="Proteomes" id="UP000224460"/>
    </source>
</evidence>
<evidence type="ECO:0000313" key="1">
    <source>
        <dbReference type="EMBL" id="PHV71204.1"/>
    </source>
</evidence>
<protein>
    <submittedName>
        <fullName evidence="1">Sugar fermentation stimulation protein</fullName>
    </submittedName>
</protein>
<reference evidence="1" key="1">
    <citation type="submission" date="2017-10" db="EMBL/GenBank/DDBJ databases">
        <title>Genome sequence of cellulolytic Lachnospiraceae bacterium XHS1971 isolated from hotspring sediment.</title>
        <authorList>
            <person name="Vasudevan G."/>
            <person name="Joshi A.J."/>
            <person name="Hivarkar S."/>
            <person name="Lanjekar V.B."/>
            <person name="Dhakephalkar P.K."/>
            <person name="Dagar S."/>
        </authorList>
    </citation>
    <scope>NUCLEOTIDE SEQUENCE</scope>
    <source>
        <strain evidence="1">XHS1971</strain>
    </source>
</reference>
<organism evidence="1 2">
    <name type="scientific">Sporanaerobium hydrogeniformans</name>
    <dbReference type="NCBI Taxonomy" id="3072179"/>
    <lineage>
        <taxon>Bacteria</taxon>
        <taxon>Bacillati</taxon>
        <taxon>Bacillota</taxon>
        <taxon>Clostridia</taxon>
        <taxon>Lachnospirales</taxon>
        <taxon>Lachnospiraceae</taxon>
        <taxon>Sporanaerobium</taxon>
    </lineage>
</organism>
<accession>A0AC61DD27</accession>
<keyword evidence="2" id="KW-1185">Reference proteome</keyword>
<dbReference type="EMBL" id="PEDL01000004">
    <property type="protein sequence ID" value="PHV71204.1"/>
    <property type="molecule type" value="Genomic_DNA"/>
</dbReference>